<dbReference type="Pfam" id="PF25372">
    <property type="entry name" value="DUF7885"/>
    <property type="match status" value="1"/>
</dbReference>
<dbReference type="GO" id="GO:0005930">
    <property type="term" value="C:axoneme"/>
    <property type="evidence" value="ECO:0007669"/>
    <property type="project" value="UniProtKB-SubCell"/>
</dbReference>
<feature type="compositionally biased region" description="Low complexity" evidence="2">
    <location>
        <begin position="460"/>
        <end position="474"/>
    </location>
</feature>
<gene>
    <name evidence="5" type="ORF">BQ4739_LOCUS11623</name>
</gene>
<dbReference type="Gene3D" id="3.80.10.10">
    <property type="entry name" value="Ribonuclease Inhibitor"/>
    <property type="match status" value="4"/>
</dbReference>
<protein>
    <submittedName>
        <fullName evidence="5">Uncharacterized protein</fullName>
    </submittedName>
</protein>
<evidence type="ECO:0000313" key="6">
    <source>
        <dbReference type="Proteomes" id="UP000256970"/>
    </source>
</evidence>
<feature type="compositionally biased region" description="Polar residues" evidence="2">
    <location>
        <begin position="289"/>
        <end position="298"/>
    </location>
</feature>
<dbReference type="SMART" id="SM00367">
    <property type="entry name" value="LRR_CC"/>
    <property type="match status" value="5"/>
</dbReference>
<proteinExistence type="predicted"/>
<dbReference type="Proteomes" id="UP000256970">
    <property type="component" value="Unassembled WGS sequence"/>
</dbReference>
<dbReference type="Pfam" id="PF00646">
    <property type="entry name" value="F-box"/>
    <property type="match status" value="1"/>
</dbReference>
<feature type="domain" description="F-box" evidence="3">
    <location>
        <begin position="13"/>
        <end position="42"/>
    </location>
</feature>
<dbReference type="AlphaFoldDB" id="A0A383W2Z0"/>
<dbReference type="InterPro" id="IPR057207">
    <property type="entry name" value="FBXL15_LRR"/>
</dbReference>
<evidence type="ECO:0000313" key="5">
    <source>
        <dbReference type="EMBL" id="SZX71482.1"/>
    </source>
</evidence>
<feature type="compositionally biased region" description="Low complexity" evidence="2">
    <location>
        <begin position="695"/>
        <end position="704"/>
    </location>
</feature>
<feature type="region of interest" description="Disordered" evidence="2">
    <location>
        <begin position="287"/>
        <end position="362"/>
    </location>
</feature>
<name>A0A383W2Z0_TETOB</name>
<dbReference type="InterPro" id="IPR001810">
    <property type="entry name" value="F-box_dom"/>
</dbReference>
<accession>A0A383W2Z0</accession>
<dbReference type="InterPro" id="IPR051341">
    <property type="entry name" value="Zyg-11_UBL_adapter"/>
</dbReference>
<feature type="region of interest" description="Disordered" evidence="2">
    <location>
        <begin position="458"/>
        <end position="487"/>
    </location>
</feature>
<reference evidence="5 6" key="1">
    <citation type="submission" date="2016-10" db="EMBL/GenBank/DDBJ databases">
        <authorList>
            <person name="Cai Z."/>
        </authorList>
    </citation>
    <scope>NUCLEOTIDE SEQUENCE [LARGE SCALE GENOMIC DNA]</scope>
</reference>
<organism evidence="5 6">
    <name type="scientific">Tetradesmus obliquus</name>
    <name type="common">Green alga</name>
    <name type="synonym">Acutodesmus obliquus</name>
    <dbReference type="NCBI Taxonomy" id="3088"/>
    <lineage>
        <taxon>Eukaryota</taxon>
        <taxon>Viridiplantae</taxon>
        <taxon>Chlorophyta</taxon>
        <taxon>core chlorophytes</taxon>
        <taxon>Chlorophyceae</taxon>
        <taxon>CS clade</taxon>
        <taxon>Sphaeropleales</taxon>
        <taxon>Scenedesmaceae</taxon>
        <taxon>Tetradesmus</taxon>
    </lineage>
</organism>
<evidence type="ECO:0000256" key="2">
    <source>
        <dbReference type="SAM" id="MobiDB-lite"/>
    </source>
</evidence>
<dbReference type="EMBL" id="FNXT01001055">
    <property type="protein sequence ID" value="SZX71482.1"/>
    <property type="molecule type" value="Genomic_DNA"/>
</dbReference>
<dbReference type="PANTHER" id="PTHR12904:SF23">
    <property type="entry name" value="PROTEIN ZER-1 HOMOLOG"/>
    <property type="match status" value="1"/>
</dbReference>
<feature type="domain" description="F-box/LRR-repeat protein 15-like leucin rich repeat" evidence="4">
    <location>
        <begin position="813"/>
        <end position="956"/>
    </location>
</feature>
<dbReference type="InterPro" id="IPR032675">
    <property type="entry name" value="LRR_dom_sf"/>
</dbReference>
<feature type="region of interest" description="Disordered" evidence="2">
    <location>
        <begin position="683"/>
        <end position="704"/>
    </location>
</feature>
<keyword evidence="6" id="KW-1185">Reference proteome</keyword>
<evidence type="ECO:0000259" key="3">
    <source>
        <dbReference type="Pfam" id="PF00646"/>
    </source>
</evidence>
<dbReference type="SUPFAM" id="SSF52047">
    <property type="entry name" value="RNI-like"/>
    <property type="match status" value="2"/>
</dbReference>
<evidence type="ECO:0000259" key="4">
    <source>
        <dbReference type="Pfam" id="PF25372"/>
    </source>
</evidence>
<comment type="subcellular location">
    <subcellularLocation>
        <location evidence="1">Cytoplasm</location>
        <location evidence="1">Cytoskeleton</location>
        <location evidence="1">Cilium axoneme</location>
    </subcellularLocation>
</comment>
<feature type="compositionally biased region" description="Polar residues" evidence="2">
    <location>
        <begin position="349"/>
        <end position="362"/>
    </location>
</feature>
<sequence length="977" mass="100745">MSGDETDWTFMEEKILRDVSRWLSPADLRRARLVCKSWLAALATLSTKATTPPEAASVTKWRGQLEAMVLALPCLQELTIGSKLSSVGAQQLGVLASAHQLRCLHIPYGQALQDRSLQALHPMATTVKELRIRGAASLSQRALLLLSVLGNLETLELKNCGKVSWAELQEAWRTACMGYETQAADAATPAASSSMASRIGGWLPGGGRLFRTSSPCSSSIHSAVLAKQKSGGGGLLALLTRKSQAGSGAAAAGVQLGSGAVGNGRSSSGGGSQESGAVRKLLYRKQKQRITSEQTATEPTLLESAPGDAGDEGRPISFNHSGSGIGMGSSGSGSSQGSAVQQEPGASWSIGSTPSQSGSPFASSTSALYKVGSLVWQGTTAAAAALSSGSSIARQSSAVKSALQAYIAEAEAAAELCPGAADTITSGSSLLLGSNVAEPAAAATAAAAAGAAAQDHQHCATSPRAAAGSSSRFSPSRRRASTSDKPLPAMPFTKLQSLSFTCSEVTLKNPAGELAALASLTSLTSLEMGKCKLPDSVLWRLTSLKRLRKLKLSGLWSMGNDGIAELAKLTTLKSLALSEAMHATAAGLLVLSQLTGLTGLSLGLTQDLGPGAVARVVASLPGLQCAEVTASCWCDVDCELLAQAAAPPNLAAAAAAAAAAAQQQAPIMLWNVQSAAASMSRSSSSKLLHAQPPHSAASSRSNSSLNLRAPSFGSTHSFGSFSNYSLPQPTQQQQQQPQPAQQQLVVLKLHGCCAVGHAGLAALKQLKFLQVLVLDGCKNIHAGEAISQDLLPPQLTSLSLRGLPFGNVFNGCVNMPACSSSMAKLELSSLSGIHCGQLRRVLSFFPKLRDLSLAGNVDIEDAAMAHLQLLPQLTALNLSGSRVSSAGVEQLAHLPELRVLCLKGCSQLTDAGLQQLAALPALQELDVSDCGGVSEQGLRAVMQSVPALVQLDVCGCKGMSPELVHCCPHYLHLKHSL</sequence>
<dbReference type="STRING" id="3088.A0A383W2Z0"/>
<evidence type="ECO:0000256" key="1">
    <source>
        <dbReference type="ARBA" id="ARBA00004430"/>
    </source>
</evidence>
<dbReference type="PANTHER" id="PTHR12904">
    <property type="match status" value="1"/>
</dbReference>
<dbReference type="InterPro" id="IPR006553">
    <property type="entry name" value="Leu-rich_rpt_Cys-con_subtyp"/>
</dbReference>